<feature type="binding site" evidence="11">
    <location>
        <position position="101"/>
    </location>
    <ligand>
        <name>pyridoxal 5'-phosphate</name>
        <dbReference type="ChEBI" id="CHEBI:597326"/>
    </ligand>
</feature>
<name>A0A4S2EXQ8_9ACTN</name>
<comment type="subunit">
    <text evidence="11">Homodimer.</text>
</comment>
<organism evidence="13 14">
    <name type="scientific">Muricaecibacterium torontonense</name>
    <dbReference type="NCBI Taxonomy" id="3032871"/>
    <lineage>
        <taxon>Bacteria</taxon>
        <taxon>Bacillati</taxon>
        <taxon>Actinomycetota</taxon>
        <taxon>Coriobacteriia</taxon>
        <taxon>Coriobacteriales</taxon>
        <taxon>Atopobiaceae</taxon>
        <taxon>Muricaecibacterium</taxon>
    </lineage>
</organism>
<evidence type="ECO:0000256" key="6">
    <source>
        <dbReference type="ARBA" id="ARBA00022679"/>
    </source>
</evidence>
<dbReference type="PANTHER" id="PTHR43247">
    <property type="entry name" value="PHOSPHOSERINE AMINOTRANSFERASE"/>
    <property type="match status" value="1"/>
</dbReference>
<dbReference type="Pfam" id="PF00266">
    <property type="entry name" value="Aminotran_5"/>
    <property type="match status" value="1"/>
</dbReference>
<evidence type="ECO:0000256" key="3">
    <source>
        <dbReference type="ARBA" id="ARBA00006904"/>
    </source>
</evidence>
<comment type="similarity">
    <text evidence="3 11">Belongs to the class-V pyridoxal-phosphate-dependent aminotransferase family. SerC subfamily.</text>
</comment>
<dbReference type="PROSITE" id="PS00595">
    <property type="entry name" value="AA_TRANSFER_CLASS_5"/>
    <property type="match status" value="1"/>
</dbReference>
<evidence type="ECO:0000256" key="1">
    <source>
        <dbReference type="ARBA" id="ARBA00003483"/>
    </source>
</evidence>
<comment type="pathway">
    <text evidence="11">Cofactor biosynthesis; pyridoxine 5'-phosphate biosynthesis; pyridoxine 5'-phosphate from D-erythrose 4-phosphate: step 3/5.</text>
</comment>
<dbReference type="NCBIfam" id="NF003764">
    <property type="entry name" value="PRK05355.1"/>
    <property type="match status" value="1"/>
</dbReference>
<feature type="modified residue" description="N6-(pyridoxal phosphate)lysine" evidence="11">
    <location>
        <position position="196"/>
    </location>
</feature>
<keyword evidence="6 11" id="KW-0808">Transferase</keyword>
<dbReference type="Proteomes" id="UP000310263">
    <property type="component" value="Unassembled WGS sequence"/>
</dbReference>
<evidence type="ECO:0000256" key="11">
    <source>
        <dbReference type="HAMAP-Rule" id="MF_00160"/>
    </source>
</evidence>
<feature type="binding site" evidence="11">
    <location>
        <position position="172"/>
    </location>
    <ligand>
        <name>pyridoxal 5'-phosphate</name>
        <dbReference type="ChEBI" id="CHEBI:597326"/>
    </ligand>
</feature>
<dbReference type="AlphaFoldDB" id="A0A4S2EXQ8"/>
<dbReference type="UniPathway" id="UPA00244">
    <property type="reaction ID" value="UER00311"/>
</dbReference>
<dbReference type="FunFam" id="3.40.640.10:FF:000010">
    <property type="entry name" value="Phosphoserine aminotransferase"/>
    <property type="match status" value="1"/>
</dbReference>
<evidence type="ECO:0000313" key="13">
    <source>
        <dbReference type="EMBL" id="TGY61276.1"/>
    </source>
</evidence>
<dbReference type="EC" id="2.6.1.52" evidence="11"/>
<dbReference type="InterPro" id="IPR022278">
    <property type="entry name" value="Pser_aminoTfrase"/>
</dbReference>
<dbReference type="PIRSF" id="PIRSF000525">
    <property type="entry name" value="SerC"/>
    <property type="match status" value="1"/>
</dbReference>
<dbReference type="HAMAP" id="MF_00160">
    <property type="entry name" value="SerC_aminotrans_5"/>
    <property type="match status" value="1"/>
</dbReference>
<comment type="catalytic activity">
    <reaction evidence="10 11">
        <text>O-phospho-L-serine + 2-oxoglutarate = 3-phosphooxypyruvate + L-glutamate</text>
        <dbReference type="Rhea" id="RHEA:14329"/>
        <dbReference type="ChEBI" id="CHEBI:16810"/>
        <dbReference type="ChEBI" id="CHEBI:18110"/>
        <dbReference type="ChEBI" id="CHEBI:29985"/>
        <dbReference type="ChEBI" id="CHEBI:57524"/>
        <dbReference type="EC" id="2.6.1.52"/>
    </reaction>
</comment>
<keyword evidence="7 11" id="KW-0663">Pyridoxal phosphate</keyword>
<dbReference type="InterPro" id="IPR000192">
    <property type="entry name" value="Aminotrans_V_dom"/>
</dbReference>
<keyword evidence="4 11" id="KW-0032">Aminotransferase</keyword>
<dbReference type="OrthoDB" id="9809412at2"/>
<dbReference type="GO" id="GO:0004648">
    <property type="term" value="F:O-phospho-L-serine:2-oxoglutarate aminotransferase activity"/>
    <property type="evidence" value="ECO:0007669"/>
    <property type="project" value="UniProtKB-UniRule"/>
</dbReference>
<dbReference type="GO" id="GO:0005737">
    <property type="term" value="C:cytoplasm"/>
    <property type="evidence" value="ECO:0007669"/>
    <property type="project" value="UniProtKB-SubCell"/>
</dbReference>
<comment type="catalytic activity">
    <reaction evidence="9 11">
        <text>4-(phosphooxy)-L-threonine + 2-oxoglutarate = (R)-3-hydroxy-2-oxo-4-phosphooxybutanoate + L-glutamate</text>
        <dbReference type="Rhea" id="RHEA:16573"/>
        <dbReference type="ChEBI" id="CHEBI:16810"/>
        <dbReference type="ChEBI" id="CHEBI:29985"/>
        <dbReference type="ChEBI" id="CHEBI:58452"/>
        <dbReference type="ChEBI" id="CHEBI:58538"/>
        <dbReference type="EC" id="2.6.1.52"/>
    </reaction>
</comment>
<reference evidence="13 14" key="1">
    <citation type="submission" date="2019-04" db="EMBL/GenBank/DDBJ databases">
        <title>Microbes associate with the intestines of laboratory mice.</title>
        <authorList>
            <person name="Navarre W."/>
            <person name="Wong E."/>
            <person name="Huang K."/>
            <person name="Tropini C."/>
            <person name="Ng K."/>
            <person name="Yu B."/>
        </authorList>
    </citation>
    <scope>NUCLEOTIDE SEQUENCE [LARGE SCALE GENOMIC DNA]</scope>
    <source>
        <strain evidence="13 14">NM07_P-09</strain>
    </source>
</reference>
<dbReference type="PANTHER" id="PTHR43247:SF1">
    <property type="entry name" value="PHOSPHOSERINE AMINOTRANSFERASE"/>
    <property type="match status" value="1"/>
</dbReference>
<proteinExistence type="inferred from homology"/>
<comment type="caution">
    <text evidence="13">The sequence shown here is derived from an EMBL/GenBank/DDBJ whole genome shotgun (WGS) entry which is preliminary data.</text>
</comment>
<dbReference type="InterPro" id="IPR015424">
    <property type="entry name" value="PyrdxlP-dep_Trfase"/>
</dbReference>
<evidence type="ECO:0000256" key="8">
    <source>
        <dbReference type="ARBA" id="ARBA00023299"/>
    </source>
</evidence>
<feature type="binding site" evidence="11">
    <location>
        <position position="152"/>
    </location>
    <ligand>
        <name>pyridoxal 5'-phosphate</name>
        <dbReference type="ChEBI" id="CHEBI:597326"/>
    </ligand>
</feature>
<evidence type="ECO:0000259" key="12">
    <source>
        <dbReference type="Pfam" id="PF00266"/>
    </source>
</evidence>
<dbReference type="InterPro" id="IPR020578">
    <property type="entry name" value="Aminotrans_V_PyrdxlP_BS"/>
</dbReference>
<comment type="function">
    <text evidence="1 11">Catalyzes the reversible conversion of 3-phosphohydroxypyruvate to phosphoserine and of 3-hydroxy-2-oxo-4-phosphonooxybutanoate to phosphohydroxythreonine.</text>
</comment>
<evidence type="ECO:0000256" key="5">
    <source>
        <dbReference type="ARBA" id="ARBA00022605"/>
    </source>
</evidence>
<dbReference type="FunFam" id="3.90.1150.10:FF:000006">
    <property type="entry name" value="Phosphoserine aminotransferase"/>
    <property type="match status" value="1"/>
</dbReference>
<evidence type="ECO:0000313" key="14">
    <source>
        <dbReference type="Proteomes" id="UP000310263"/>
    </source>
</evidence>
<keyword evidence="5 11" id="KW-0028">Amino-acid biosynthesis</keyword>
<dbReference type="GO" id="GO:0008615">
    <property type="term" value="P:pyridoxine biosynthetic process"/>
    <property type="evidence" value="ECO:0007669"/>
    <property type="project" value="UniProtKB-UniRule"/>
</dbReference>
<dbReference type="RefSeq" id="WP_136012998.1">
    <property type="nucleotide sequence ID" value="NZ_SRYE01000005.1"/>
</dbReference>
<feature type="binding site" evidence="11">
    <location>
        <position position="195"/>
    </location>
    <ligand>
        <name>pyridoxal 5'-phosphate</name>
        <dbReference type="ChEBI" id="CHEBI:597326"/>
    </ligand>
</feature>
<dbReference type="GO" id="GO:0030170">
    <property type="term" value="F:pyridoxal phosphate binding"/>
    <property type="evidence" value="ECO:0007669"/>
    <property type="project" value="UniProtKB-UniRule"/>
</dbReference>
<feature type="binding site" evidence="11">
    <location>
        <position position="42"/>
    </location>
    <ligand>
        <name>L-glutamate</name>
        <dbReference type="ChEBI" id="CHEBI:29985"/>
    </ligand>
</feature>
<dbReference type="InterPro" id="IPR015421">
    <property type="entry name" value="PyrdxlP-dep_Trfase_major"/>
</dbReference>
<evidence type="ECO:0000256" key="7">
    <source>
        <dbReference type="ARBA" id="ARBA00022898"/>
    </source>
</evidence>
<feature type="binding site" evidence="11">
    <location>
        <begin position="239"/>
        <end position="240"/>
    </location>
    <ligand>
        <name>pyridoxal 5'-phosphate</name>
        <dbReference type="ChEBI" id="CHEBI:597326"/>
    </ligand>
</feature>
<dbReference type="Gene3D" id="3.90.1150.10">
    <property type="entry name" value="Aspartate Aminotransferase, domain 1"/>
    <property type="match status" value="1"/>
</dbReference>
<keyword evidence="11" id="KW-0963">Cytoplasm</keyword>
<feature type="domain" description="Aminotransferase class V" evidence="12">
    <location>
        <begin position="4"/>
        <end position="350"/>
    </location>
</feature>
<dbReference type="GO" id="GO:0006564">
    <property type="term" value="P:L-serine biosynthetic process"/>
    <property type="evidence" value="ECO:0007669"/>
    <property type="project" value="UniProtKB-UniRule"/>
</dbReference>
<keyword evidence="8 11" id="KW-0718">Serine biosynthesis</keyword>
<dbReference type="UniPathway" id="UPA00135">
    <property type="reaction ID" value="UER00197"/>
</dbReference>
<comment type="caution">
    <text evidence="11">Lacks conserved residue(s) required for the propagation of feature annotation.</text>
</comment>
<accession>A0A4S2EXQ8</accession>
<dbReference type="Gene3D" id="3.40.640.10">
    <property type="entry name" value="Type I PLP-dependent aspartate aminotransferase-like (Major domain)"/>
    <property type="match status" value="1"/>
</dbReference>
<evidence type="ECO:0000256" key="10">
    <source>
        <dbReference type="ARBA" id="ARBA00049007"/>
    </source>
</evidence>
<keyword evidence="11" id="KW-0664">Pyridoxine biosynthesis</keyword>
<gene>
    <name evidence="11 13" type="primary">serC</name>
    <name evidence="13" type="ORF">E5334_07605</name>
</gene>
<keyword evidence="14" id="KW-1185">Reference proteome</keyword>
<evidence type="ECO:0000256" key="4">
    <source>
        <dbReference type="ARBA" id="ARBA00022576"/>
    </source>
</evidence>
<evidence type="ECO:0000256" key="9">
    <source>
        <dbReference type="ARBA" id="ARBA00047630"/>
    </source>
</evidence>
<evidence type="ECO:0000256" key="2">
    <source>
        <dbReference type="ARBA" id="ARBA00005099"/>
    </source>
</evidence>
<comment type="pathway">
    <text evidence="2 11">Amino-acid biosynthesis; L-serine biosynthesis; L-serine from 3-phospho-D-glycerate: step 2/3.</text>
</comment>
<feature type="binding site" evidence="11">
    <location>
        <begin position="76"/>
        <end position="77"/>
    </location>
    <ligand>
        <name>pyridoxal 5'-phosphate</name>
        <dbReference type="ChEBI" id="CHEBI:597326"/>
    </ligand>
</feature>
<dbReference type="EMBL" id="SRYE01000005">
    <property type="protein sequence ID" value="TGY61276.1"/>
    <property type="molecule type" value="Genomic_DNA"/>
</dbReference>
<comment type="cofactor">
    <cofactor evidence="11">
        <name>pyridoxal 5'-phosphate</name>
        <dbReference type="ChEBI" id="CHEBI:597326"/>
    </cofactor>
    <text evidence="11">Binds 1 pyridoxal phosphate per subunit.</text>
</comment>
<dbReference type="InterPro" id="IPR015422">
    <property type="entry name" value="PyrdxlP-dep_Trfase_small"/>
</dbReference>
<comment type="subcellular location">
    <subcellularLocation>
        <location evidence="11">Cytoplasm</location>
    </subcellularLocation>
</comment>
<dbReference type="SUPFAM" id="SSF53383">
    <property type="entry name" value="PLP-dependent transferases"/>
    <property type="match status" value="1"/>
</dbReference>
<protein>
    <recommendedName>
        <fullName evidence="11">Phosphoserine aminotransferase</fullName>
        <ecNumber evidence="11">2.6.1.52</ecNumber>
    </recommendedName>
    <alternativeName>
        <fullName evidence="11">Phosphohydroxythreonine aminotransferase</fullName>
        <shortName evidence="11">PSAT</shortName>
    </alternativeName>
</protein>
<sequence length="366" mass="39391">MARVYNFSAGPAAMPVSVLQEAQREFLDYASSGMSVLEMSHRSAAYQEVIDAAENNLRSLVGIPDSYGVLFLQGGATLQFAAIPMNLMAAGRAGYIVSGHFAESAWLEAEKYGVAECLASSAETHFDRIPALGTIEAKSAGLDYTYICQNNTIFGTMYHELPRTGTTPLVADVSSCFLSLPLNCERYGLFYAGAQKNAGPAGVTVICVRRDLVEFGPVSPYCPTYLDFSKQLAKGSMLNTPNTFGIYLCSKVFEWVQAQGGLEAMGQYNQAKADTLYGALDDSDFYRGTAQRDSRSIANVCFRTPTPELDAAFCQEAAGQGLMGLKGHRLVGGIRASIYNAVTPEAVDALAGFMKSFELAHGSRSF</sequence>